<evidence type="ECO:0000313" key="5">
    <source>
        <dbReference type="Proteomes" id="UP000781932"/>
    </source>
</evidence>
<gene>
    <name evidence="4" type="ORF">CkaCkLH20_11405</name>
</gene>
<dbReference type="InterPro" id="IPR013083">
    <property type="entry name" value="Znf_RING/FYVE/PHD"/>
</dbReference>
<dbReference type="Proteomes" id="UP000781932">
    <property type="component" value="Unassembled WGS sequence"/>
</dbReference>
<dbReference type="RefSeq" id="XP_038740449.1">
    <property type="nucleotide sequence ID" value="XM_038894119.1"/>
</dbReference>
<dbReference type="GeneID" id="62167193"/>
<reference evidence="4" key="2">
    <citation type="submission" date="2020-11" db="EMBL/GenBank/DDBJ databases">
        <title>Whole genome sequencing of Colletotrichum sp.</title>
        <authorList>
            <person name="Li H."/>
        </authorList>
    </citation>
    <scope>NUCLEOTIDE SEQUENCE</scope>
    <source>
        <strain evidence="4">CkLH20</strain>
    </source>
</reference>
<feature type="domain" description="RING-type" evidence="3">
    <location>
        <begin position="284"/>
        <end position="326"/>
    </location>
</feature>
<accession>A0A9P6LF04</accession>
<dbReference type="EMBL" id="JAATWM020000048">
    <property type="protein sequence ID" value="KAF9870988.1"/>
    <property type="molecule type" value="Genomic_DNA"/>
</dbReference>
<dbReference type="Pfam" id="PF13920">
    <property type="entry name" value="zf-C3HC4_3"/>
    <property type="match status" value="1"/>
</dbReference>
<protein>
    <recommendedName>
        <fullName evidence="3">RING-type domain-containing protein</fullName>
    </recommendedName>
</protein>
<dbReference type="SMART" id="SM00184">
    <property type="entry name" value="RING"/>
    <property type="match status" value="1"/>
</dbReference>
<dbReference type="InterPro" id="IPR001841">
    <property type="entry name" value="Znf_RING"/>
</dbReference>
<keyword evidence="1" id="KW-0863">Zinc-finger</keyword>
<sequence>MSGRPSRKRPSPQVFGSSYTDSDYDDSPSKRHRSPLLPGVSIGGAFRPMRLPTRVYSPTANVSNTLPVLDHRLPVRNSSTFNTSAIRSSATPNADATQPGVDRSSAPWSSILGFPRFPPSSSPASRPPPASQGGFRNDFSPSGIGPIPPVSSQPTPVLLSSATLSAHPDSFPNPQARQHFTNTVDALKKSRAALEEILQGLPSYPLASGPLYKVIDAHNNLESWFISYAGSLAQNCACAADVEKEYFFADCKHRACAACLSKSGQCCKRNQSVFKAFFPQNDVCPICRDADNTMSILVCGHVVCRRCWDRMQRDTPLLSTTCPICRVKPAGPVTSYEPSITVALDATPQLN</sequence>
<keyword evidence="1" id="KW-0862">Zinc</keyword>
<keyword evidence="1" id="KW-0479">Metal-binding</keyword>
<reference evidence="4" key="1">
    <citation type="submission" date="2020-03" db="EMBL/GenBank/DDBJ databases">
        <authorList>
            <person name="He L."/>
        </authorList>
    </citation>
    <scope>NUCLEOTIDE SEQUENCE</scope>
    <source>
        <strain evidence="4">CkLH20</strain>
    </source>
</reference>
<dbReference type="AlphaFoldDB" id="A0A9P6LF04"/>
<feature type="compositionally biased region" description="Pro residues" evidence="2">
    <location>
        <begin position="116"/>
        <end position="130"/>
    </location>
</feature>
<dbReference type="Gene3D" id="3.30.40.10">
    <property type="entry name" value="Zinc/RING finger domain, C3HC4 (zinc finger)"/>
    <property type="match status" value="1"/>
</dbReference>
<dbReference type="GO" id="GO:0008270">
    <property type="term" value="F:zinc ion binding"/>
    <property type="evidence" value="ECO:0007669"/>
    <property type="project" value="UniProtKB-KW"/>
</dbReference>
<dbReference type="CDD" id="cd16449">
    <property type="entry name" value="RING-HC"/>
    <property type="match status" value="1"/>
</dbReference>
<evidence type="ECO:0000313" key="4">
    <source>
        <dbReference type="EMBL" id="KAF9870988.1"/>
    </source>
</evidence>
<proteinExistence type="predicted"/>
<evidence type="ECO:0000256" key="1">
    <source>
        <dbReference type="PROSITE-ProRule" id="PRU00175"/>
    </source>
</evidence>
<feature type="compositionally biased region" description="Polar residues" evidence="2">
    <location>
        <begin position="83"/>
        <end position="96"/>
    </location>
</feature>
<keyword evidence="5" id="KW-1185">Reference proteome</keyword>
<feature type="region of interest" description="Disordered" evidence="2">
    <location>
        <begin position="1"/>
        <end position="47"/>
    </location>
</feature>
<name>A0A9P6LF04_9PEZI</name>
<organism evidence="4 5">
    <name type="scientific">Colletotrichum karsti</name>
    <dbReference type="NCBI Taxonomy" id="1095194"/>
    <lineage>
        <taxon>Eukaryota</taxon>
        <taxon>Fungi</taxon>
        <taxon>Dikarya</taxon>
        <taxon>Ascomycota</taxon>
        <taxon>Pezizomycotina</taxon>
        <taxon>Sordariomycetes</taxon>
        <taxon>Hypocreomycetidae</taxon>
        <taxon>Glomerellales</taxon>
        <taxon>Glomerellaceae</taxon>
        <taxon>Colletotrichum</taxon>
        <taxon>Colletotrichum boninense species complex</taxon>
    </lineage>
</organism>
<evidence type="ECO:0000256" key="2">
    <source>
        <dbReference type="SAM" id="MobiDB-lite"/>
    </source>
</evidence>
<dbReference type="OrthoDB" id="1262810at2759"/>
<feature type="compositionally biased region" description="Basic residues" evidence="2">
    <location>
        <begin position="1"/>
        <end position="10"/>
    </location>
</feature>
<dbReference type="PROSITE" id="PS50089">
    <property type="entry name" value="ZF_RING_2"/>
    <property type="match status" value="1"/>
</dbReference>
<feature type="region of interest" description="Disordered" evidence="2">
    <location>
        <begin position="83"/>
        <end position="155"/>
    </location>
</feature>
<comment type="caution">
    <text evidence="4">The sequence shown here is derived from an EMBL/GenBank/DDBJ whole genome shotgun (WGS) entry which is preliminary data.</text>
</comment>
<dbReference type="SUPFAM" id="SSF57850">
    <property type="entry name" value="RING/U-box"/>
    <property type="match status" value="1"/>
</dbReference>
<evidence type="ECO:0000259" key="3">
    <source>
        <dbReference type="PROSITE" id="PS50089"/>
    </source>
</evidence>